<dbReference type="Gene3D" id="3.40.50.10840">
    <property type="entry name" value="Putative sugar-binding, N-terminal domain"/>
    <property type="match status" value="1"/>
</dbReference>
<dbReference type="InterPro" id="IPR037051">
    <property type="entry name" value="4-carb_acid_sugar_kinase_N_sf"/>
</dbReference>
<dbReference type="SUPFAM" id="SSF142764">
    <property type="entry name" value="YgbK-like"/>
    <property type="match status" value="1"/>
</dbReference>
<evidence type="ECO:0000313" key="10">
    <source>
        <dbReference type="Proteomes" id="UP001596028"/>
    </source>
</evidence>
<evidence type="ECO:0000313" key="9">
    <source>
        <dbReference type="EMBL" id="MFC4600525.1"/>
    </source>
</evidence>
<keyword evidence="4 9" id="KW-0418">Kinase</keyword>
<evidence type="ECO:0000256" key="4">
    <source>
        <dbReference type="ARBA" id="ARBA00022777"/>
    </source>
</evidence>
<dbReference type="RefSeq" id="WP_378099692.1">
    <property type="nucleotide sequence ID" value="NZ_JBHSEP010000017.1"/>
</dbReference>
<organism evidence="9 10">
    <name type="scientific">Cohnella hongkongensis</name>
    <dbReference type="NCBI Taxonomy" id="178337"/>
    <lineage>
        <taxon>Bacteria</taxon>
        <taxon>Bacillati</taxon>
        <taxon>Bacillota</taxon>
        <taxon>Bacilli</taxon>
        <taxon>Bacillales</taxon>
        <taxon>Paenibacillaceae</taxon>
        <taxon>Cohnella</taxon>
    </lineage>
</organism>
<proteinExistence type="inferred from homology"/>
<dbReference type="EC" id="2.7.1.-" evidence="9"/>
<reference evidence="10" key="1">
    <citation type="journal article" date="2019" name="Int. J. Syst. Evol. Microbiol.">
        <title>The Global Catalogue of Microorganisms (GCM) 10K type strain sequencing project: providing services to taxonomists for standard genome sequencing and annotation.</title>
        <authorList>
            <consortium name="The Broad Institute Genomics Platform"/>
            <consortium name="The Broad Institute Genome Sequencing Center for Infectious Disease"/>
            <person name="Wu L."/>
            <person name="Ma J."/>
        </authorList>
    </citation>
    <scope>NUCLEOTIDE SEQUENCE [LARGE SCALE GENOMIC DNA]</scope>
    <source>
        <strain evidence="10">CCUG 49571</strain>
    </source>
</reference>
<evidence type="ECO:0000259" key="7">
    <source>
        <dbReference type="Pfam" id="PF07005"/>
    </source>
</evidence>
<evidence type="ECO:0000256" key="2">
    <source>
        <dbReference type="ARBA" id="ARBA00022679"/>
    </source>
</evidence>
<dbReference type="GO" id="GO:0016301">
    <property type="term" value="F:kinase activity"/>
    <property type="evidence" value="ECO:0007669"/>
    <property type="project" value="UniProtKB-KW"/>
</dbReference>
<comment type="similarity">
    <text evidence="1">Belongs to the four-carbon acid sugar kinase family.</text>
</comment>
<evidence type="ECO:0000256" key="5">
    <source>
        <dbReference type="ARBA" id="ARBA00022840"/>
    </source>
</evidence>
<dbReference type="InterPro" id="IPR010737">
    <property type="entry name" value="4-carb_acid_sugar_kinase_N"/>
</dbReference>
<evidence type="ECO:0000256" key="1">
    <source>
        <dbReference type="ARBA" id="ARBA00005715"/>
    </source>
</evidence>
<keyword evidence="2 9" id="KW-0808">Transferase</keyword>
<comment type="caution">
    <text evidence="9">The sequence shown here is derived from an EMBL/GenBank/DDBJ whole genome shotgun (WGS) entry which is preliminary data.</text>
</comment>
<dbReference type="Gene3D" id="3.40.980.20">
    <property type="entry name" value="Four-carbon acid sugar kinase, nucleotide binding domain"/>
    <property type="match status" value="1"/>
</dbReference>
<keyword evidence="5" id="KW-0067">ATP-binding</keyword>
<keyword evidence="6" id="KW-0119">Carbohydrate metabolism</keyword>
<gene>
    <name evidence="9" type="ORF">ACFO3S_19940</name>
</gene>
<protein>
    <submittedName>
        <fullName evidence="9">Four-carbon acid sugar kinase family protein</fullName>
        <ecNumber evidence="9">2.7.1.-</ecNumber>
    </submittedName>
</protein>
<dbReference type="Pfam" id="PF17042">
    <property type="entry name" value="NBD_C"/>
    <property type="match status" value="1"/>
</dbReference>
<feature type="domain" description="Four-carbon acid sugar kinase N-terminal" evidence="7">
    <location>
        <begin position="13"/>
        <end position="255"/>
    </location>
</feature>
<accession>A0ABV9FEZ2</accession>
<evidence type="ECO:0000259" key="8">
    <source>
        <dbReference type="Pfam" id="PF17042"/>
    </source>
</evidence>
<dbReference type="InterPro" id="IPR042213">
    <property type="entry name" value="NBD_C_sf"/>
</dbReference>
<evidence type="ECO:0000256" key="6">
    <source>
        <dbReference type="ARBA" id="ARBA00023277"/>
    </source>
</evidence>
<name>A0ABV9FEZ2_9BACL</name>
<evidence type="ECO:0000256" key="3">
    <source>
        <dbReference type="ARBA" id="ARBA00022741"/>
    </source>
</evidence>
<dbReference type="InterPro" id="IPR031475">
    <property type="entry name" value="NBD_C"/>
</dbReference>
<dbReference type="EMBL" id="JBHSEP010000017">
    <property type="protein sequence ID" value="MFC4600525.1"/>
    <property type="molecule type" value="Genomic_DNA"/>
</dbReference>
<keyword evidence="10" id="KW-1185">Reference proteome</keyword>
<dbReference type="Proteomes" id="UP001596028">
    <property type="component" value="Unassembled WGS sequence"/>
</dbReference>
<keyword evidence="3" id="KW-0547">Nucleotide-binding</keyword>
<sequence>MIGQNHKSRRLLCYYGDDFTGSTDVMEALTTGGADTVLFLEPPSEEQLARFPDAQCFGVAGVGRSMSPERMDSELKPLLERLKHSGAAVVHYKICSTFDSSPRAGSIGKVLELGRELFPGQRYVPIVAGAPRLKRYTVFGHHYAAGGDGTTYRLDRHPTMARHPVTPMSEADLRLHLRQQTERPVALMELTALAGSPEEAAARLRAKLADSEAEAVLFDVLDDERLETVGRLIWQEADAANAALFVVGSSGVSDGLAAYWKRLGLLRPSNAILPAPEETDRLLVLSGSCSPVTQAQIERAMARGYAGIQAPVEDWLDPERAEAASDAVFREALLHLEAGRSVILYSASGPDDPAIAAMRGRMRTLGLETADSGRLIGTRFGQLARQLVLEAGLRRLLVAGGDTSGYVTQELGIDAMSCLSAIVPGGPLCCCYSHDARIDGLELSLKGGQVGGDDYFELVRRGGRSV</sequence>
<feature type="domain" description="Four-carbon acid sugar kinase nucleotide binding" evidence="8">
    <location>
        <begin position="283"/>
        <end position="456"/>
    </location>
</feature>
<dbReference type="Pfam" id="PF07005">
    <property type="entry name" value="SBD_N"/>
    <property type="match status" value="1"/>
</dbReference>